<reference evidence="2 3" key="1">
    <citation type="submission" date="2020-08" db="EMBL/GenBank/DDBJ databases">
        <title>Streptomyces sp. PSKA01 genome sequencing and assembly.</title>
        <authorList>
            <person name="Mandal S."/>
            <person name="Maiti P.K."/>
            <person name="Das P."/>
        </authorList>
    </citation>
    <scope>NUCLEOTIDE SEQUENCE [LARGE SCALE GENOMIC DNA]</scope>
    <source>
        <strain evidence="2 3">PSKA01</strain>
    </source>
</reference>
<dbReference type="RefSeq" id="WP_186284011.1">
    <property type="nucleotide sequence ID" value="NZ_JACMSF010000022.1"/>
</dbReference>
<protein>
    <submittedName>
        <fullName evidence="2">Trypsin-like peptidase domain-containing protein</fullName>
    </submittedName>
</protein>
<gene>
    <name evidence="2" type="ORF">H4N64_21405</name>
</gene>
<dbReference type="Pfam" id="PF13365">
    <property type="entry name" value="Trypsin_2"/>
    <property type="match status" value="1"/>
</dbReference>
<dbReference type="Pfam" id="PF19956">
    <property type="entry name" value="EAD2"/>
    <property type="match status" value="1"/>
</dbReference>
<dbReference type="EMBL" id="JACMSF010000022">
    <property type="protein sequence ID" value="MBC2904140.1"/>
    <property type="molecule type" value="Genomic_DNA"/>
</dbReference>
<dbReference type="InterPro" id="IPR009003">
    <property type="entry name" value="Peptidase_S1_PA"/>
</dbReference>
<sequence length="346" mass="36947">MAGLDPVRVAEVLVPPSEGRGGWRGSGYRVGDRWVLTAAHVVTHARDTAVRFEADRVGEWSATARVALHSDKADVALLELTSRTLPEGGEPPAYGAVPESDAALPFTAVGFPRFKLRQDPGAGTYYRDSCHASGMISVLSNRREGTLELAVAPPESDPDPDRSPWEGMSGAAVWHDGALIGVVSAHHRSDGLGRLAAVRVDRWYELLTGAELAVLHECAGLPATPDQLARISAPPSDPDGPVSLAALPDNLPLRELDGLVTALIALPSVSDRTGLALILDSIDPVISAMSPRSPALRPDVFGILRTCLRYRGTLDQLLEAIRLVEGDSVGVARMDQEAVELSRRHR</sequence>
<dbReference type="InterPro" id="IPR045431">
    <property type="entry name" value="EAD2"/>
</dbReference>
<proteinExistence type="predicted"/>
<evidence type="ECO:0000259" key="1">
    <source>
        <dbReference type="Pfam" id="PF19956"/>
    </source>
</evidence>
<dbReference type="Gene3D" id="2.40.10.10">
    <property type="entry name" value="Trypsin-like serine proteases"/>
    <property type="match status" value="1"/>
</dbReference>
<dbReference type="SUPFAM" id="SSF50494">
    <property type="entry name" value="Trypsin-like serine proteases"/>
    <property type="match status" value="1"/>
</dbReference>
<evidence type="ECO:0000313" key="2">
    <source>
        <dbReference type="EMBL" id="MBC2904140.1"/>
    </source>
</evidence>
<dbReference type="AlphaFoldDB" id="A0A7X1J4R3"/>
<accession>A0A7X1J4R3</accession>
<name>A0A7X1J4R3_9ACTN</name>
<dbReference type="InterPro" id="IPR043504">
    <property type="entry name" value="Peptidase_S1_PA_chymotrypsin"/>
</dbReference>
<dbReference type="Proteomes" id="UP000584670">
    <property type="component" value="Unassembled WGS sequence"/>
</dbReference>
<keyword evidence="3" id="KW-1185">Reference proteome</keyword>
<organism evidence="2 3">
    <name type="scientific">Streptomyces cupreus</name>
    <dbReference type="NCBI Taxonomy" id="2759956"/>
    <lineage>
        <taxon>Bacteria</taxon>
        <taxon>Bacillati</taxon>
        <taxon>Actinomycetota</taxon>
        <taxon>Actinomycetes</taxon>
        <taxon>Kitasatosporales</taxon>
        <taxon>Streptomycetaceae</taxon>
        <taxon>Streptomyces</taxon>
    </lineage>
</organism>
<evidence type="ECO:0000313" key="3">
    <source>
        <dbReference type="Proteomes" id="UP000584670"/>
    </source>
</evidence>
<comment type="caution">
    <text evidence="2">The sequence shown here is derived from an EMBL/GenBank/DDBJ whole genome shotgun (WGS) entry which is preliminary data.</text>
</comment>
<feature type="domain" description="Effector-associated" evidence="1">
    <location>
        <begin position="260"/>
        <end position="336"/>
    </location>
</feature>